<feature type="domain" description="Bro-N" evidence="1">
    <location>
        <begin position="2"/>
        <end position="115"/>
    </location>
</feature>
<dbReference type="PANTHER" id="PTHR36180">
    <property type="entry name" value="DNA-BINDING PROTEIN-RELATED-RELATED"/>
    <property type="match status" value="1"/>
</dbReference>
<name>A0ABY9R4H4_9BACT</name>
<dbReference type="Proteomes" id="UP001180616">
    <property type="component" value="Chromosome"/>
</dbReference>
<evidence type="ECO:0000259" key="1">
    <source>
        <dbReference type="PROSITE" id="PS51750"/>
    </source>
</evidence>
<dbReference type="Pfam" id="PF02498">
    <property type="entry name" value="Bro-N"/>
    <property type="match status" value="1"/>
</dbReference>
<dbReference type="EMBL" id="CP133659">
    <property type="protein sequence ID" value="WMW65698.1"/>
    <property type="molecule type" value="Genomic_DNA"/>
</dbReference>
<dbReference type="PROSITE" id="PS51750">
    <property type="entry name" value="BRO_N"/>
    <property type="match status" value="1"/>
</dbReference>
<accession>A0ABY9R4H4</accession>
<proteinExistence type="predicted"/>
<dbReference type="SMART" id="SM01040">
    <property type="entry name" value="Bro-N"/>
    <property type="match status" value="1"/>
</dbReference>
<dbReference type="InterPro" id="IPR005039">
    <property type="entry name" value="Ant_C"/>
</dbReference>
<sequence>MATTTQNTPAIFSNPALFSGNLRVIMKDDEPWFVAKDVCDALELVVSNSVRYLDDDEKITLSNKQGNPRAGIPHNYTIINESGLYSLILRSRKPEAKAFKKWVTAEVLPSIRKTGGYIVARPDESAEAILARAVLVAQDTIERMKAKTEALEAEVKELAPKAETYDAVVAQRMMKVHDFARRLHGVNSQQTKADLLRLGYLHRAQGPYRVYAQYRDKFFVEKVNEQYGTVDIYVTDAGKQLMTRLYNERKLTMRAGF</sequence>
<organism evidence="2 3">
    <name type="scientific">Nitratidesulfovibrio liaohensis</name>
    <dbReference type="NCBI Taxonomy" id="2604158"/>
    <lineage>
        <taxon>Bacteria</taxon>
        <taxon>Pseudomonadati</taxon>
        <taxon>Thermodesulfobacteriota</taxon>
        <taxon>Desulfovibrionia</taxon>
        <taxon>Desulfovibrionales</taxon>
        <taxon>Desulfovibrionaceae</taxon>
        <taxon>Nitratidesulfovibrio</taxon>
    </lineage>
</organism>
<protein>
    <submittedName>
        <fullName evidence="2">Phage antirepressor KilAC domain-containing protein</fullName>
    </submittedName>
</protein>
<dbReference type="RefSeq" id="WP_309541658.1">
    <property type="nucleotide sequence ID" value="NZ_CP133659.1"/>
</dbReference>
<dbReference type="PANTHER" id="PTHR36180:SF2">
    <property type="entry name" value="BRO FAMILY PROTEIN"/>
    <property type="match status" value="1"/>
</dbReference>
<evidence type="ECO:0000313" key="2">
    <source>
        <dbReference type="EMBL" id="WMW65698.1"/>
    </source>
</evidence>
<dbReference type="InterPro" id="IPR003497">
    <property type="entry name" value="BRO_N_domain"/>
</dbReference>
<evidence type="ECO:0000313" key="3">
    <source>
        <dbReference type="Proteomes" id="UP001180616"/>
    </source>
</evidence>
<dbReference type="Pfam" id="PF03374">
    <property type="entry name" value="ANT"/>
    <property type="match status" value="1"/>
</dbReference>
<gene>
    <name evidence="2" type="ORF">KPS_000198</name>
</gene>
<reference evidence="2" key="1">
    <citation type="submission" date="2023-09" db="EMBL/GenBank/DDBJ databases">
        <authorList>
            <consortium name="CW5 consortium"/>
            <person name="Lu C.-W."/>
        </authorList>
    </citation>
    <scope>NUCLEOTIDE SEQUENCE</scope>
    <source>
        <strain evidence="2">KPS</strain>
    </source>
</reference>
<keyword evidence="3" id="KW-1185">Reference proteome</keyword>